<feature type="domain" description="Histidine kinase" evidence="6">
    <location>
        <begin position="455"/>
        <end position="671"/>
    </location>
</feature>
<dbReference type="EMBL" id="JAFEMC010000001">
    <property type="protein sequence ID" value="MBM6575905.1"/>
    <property type="molecule type" value="Genomic_DNA"/>
</dbReference>
<dbReference type="SUPFAM" id="SSF52172">
    <property type="entry name" value="CheY-like"/>
    <property type="match status" value="1"/>
</dbReference>
<organism evidence="7 8">
    <name type="scientific">Sphingomonas longa</name>
    <dbReference type="NCBI Taxonomy" id="2778730"/>
    <lineage>
        <taxon>Bacteria</taxon>
        <taxon>Pseudomonadati</taxon>
        <taxon>Pseudomonadota</taxon>
        <taxon>Alphaproteobacteria</taxon>
        <taxon>Sphingomonadales</taxon>
        <taxon>Sphingomonadaceae</taxon>
        <taxon>Sphingomonas</taxon>
    </lineage>
</organism>
<evidence type="ECO:0000256" key="3">
    <source>
        <dbReference type="ARBA" id="ARBA00022553"/>
    </source>
</evidence>
<dbReference type="InterPro" id="IPR005467">
    <property type="entry name" value="His_kinase_dom"/>
</dbReference>
<sequence length="813" mass="86708">MLMTVAMVADQSPAVAAPRVTATQSPQSDAAAVAATDVDRAKRLMLADASSAREVAIRAAAQARRASVNPVTGMTLAAALWLQAEASYRLGEEERATVPLDAAFHLARRYGPKTQLMGDILMTRGSLHGARIEPAGALKDYQEAFRIFGGVHNTRSQAISLLLIATLYSDAKDSHGALRYLKQALDLYQGDAGLMIALRNGRAAALQEMGRLDEASQQFKLAMDAADEIRSPASRVRLLVNMARNQLKRGKTEQAAHTITEANAISISGDGAGWRPQVLAVAAQAALQRGDLPGAAGLIDRSFAGVDLRTTTLSLREPHETAYTIYRRMGRADLALAHLAAMKRIDDDATRLATTTSTALMAARFDFTNQELRIATLRGQELQRRIELEQTRASTQRTIFYGGAGAAAIIVGLLVFALVSIRRSRDEVRAANAELGESNEALSRALAAKTEFLATTSHEIRTPLNGILGMTEVMLSDPTLAPLMRDRLGVVHGASMTMRALVDDILDVAKMETGNLTIEEAAFDLAATLAEASRLWEEQARTKGVSFVAQLDDCPGWVIGDAARTRQIVFNLLSNAMKFTEAGQVRLIATGTGEGVAITVSDTGIGIPPDKLGQIFESFRQADASTTRRFGGTGLGLTICRKLARAMGGDVMVGSEPGNGATFTVTLPLRAAPAPADCVGSELARPDFLVVERNPIARAMWTSLLARHTGRLVYAATTAEAVTLLQHGNVRRVLIDDATVDADLQQVTRIAAAAGFAETTLLWRNPGDVRAIADHTGATRVVPRPIAGAALIAKIFVAQTIASGTDRLVSEAA</sequence>
<keyword evidence="8" id="KW-1185">Reference proteome</keyword>
<dbReference type="CDD" id="cd00082">
    <property type="entry name" value="HisKA"/>
    <property type="match status" value="1"/>
</dbReference>
<keyword evidence="5" id="KW-0812">Transmembrane</keyword>
<keyword evidence="4" id="KW-0902">Two-component regulatory system</keyword>
<keyword evidence="5" id="KW-0472">Membrane</keyword>
<dbReference type="InterPro" id="IPR036097">
    <property type="entry name" value="HisK_dim/P_sf"/>
</dbReference>
<evidence type="ECO:0000313" key="8">
    <source>
        <dbReference type="Proteomes" id="UP000763641"/>
    </source>
</evidence>
<evidence type="ECO:0000313" key="7">
    <source>
        <dbReference type="EMBL" id="MBM6575905.1"/>
    </source>
</evidence>
<dbReference type="InterPro" id="IPR019734">
    <property type="entry name" value="TPR_rpt"/>
</dbReference>
<proteinExistence type="predicted"/>
<dbReference type="SUPFAM" id="SSF55874">
    <property type="entry name" value="ATPase domain of HSP90 chaperone/DNA topoisomerase II/histidine kinase"/>
    <property type="match status" value="1"/>
</dbReference>
<evidence type="ECO:0000256" key="5">
    <source>
        <dbReference type="SAM" id="Phobius"/>
    </source>
</evidence>
<dbReference type="InterPro" id="IPR011990">
    <property type="entry name" value="TPR-like_helical_dom_sf"/>
</dbReference>
<name>A0ABS2D4R0_9SPHN</name>
<dbReference type="SUPFAM" id="SSF48452">
    <property type="entry name" value="TPR-like"/>
    <property type="match status" value="2"/>
</dbReference>
<dbReference type="PROSITE" id="PS50109">
    <property type="entry name" value="HIS_KIN"/>
    <property type="match status" value="1"/>
</dbReference>
<dbReference type="Pfam" id="PF00512">
    <property type="entry name" value="HisKA"/>
    <property type="match status" value="1"/>
</dbReference>
<protein>
    <recommendedName>
        <fullName evidence="2">histidine kinase</fullName>
        <ecNumber evidence="2">2.7.13.3</ecNumber>
    </recommendedName>
</protein>
<dbReference type="SMART" id="SM00388">
    <property type="entry name" value="HisKA"/>
    <property type="match status" value="1"/>
</dbReference>
<keyword evidence="3" id="KW-0597">Phosphoprotein</keyword>
<dbReference type="InterPro" id="IPR003661">
    <property type="entry name" value="HisK_dim/P_dom"/>
</dbReference>
<comment type="caution">
    <text evidence="7">The sequence shown here is derived from an EMBL/GenBank/DDBJ whole genome shotgun (WGS) entry which is preliminary data.</text>
</comment>
<dbReference type="InterPro" id="IPR011006">
    <property type="entry name" value="CheY-like_superfamily"/>
</dbReference>
<dbReference type="Gene3D" id="3.30.565.10">
    <property type="entry name" value="Histidine kinase-like ATPase, C-terminal domain"/>
    <property type="match status" value="1"/>
</dbReference>
<dbReference type="InterPro" id="IPR036890">
    <property type="entry name" value="HATPase_C_sf"/>
</dbReference>
<evidence type="ECO:0000256" key="1">
    <source>
        <dbReference type="ARBA" id="ARBA00000085"/>
    </source>
</evidence>
<dbReference type="Pfam" id="PF02518">
    <property type="entry name" value="HATPase_c"/>
    <property type="match status" value="1"/>
</dbReference>
<feature type="transmembrane region" description="Helical" evidence="5">
    <location>
        <begin position="399"/>
        <end position="419"/>
    </location>
</feature>
<evidence type="ECO:0000256" key="2">
    <source>
        <dbReference type="ARBA" id="ARBA00012438"/>
    </source>
</evidence>
<dbReference type="PRINTS" id="PR00344">
    <property type="entry name" value="BCTRLSENSOR"/>
</dbReference>
<gene>
    <name evidence="7" type="ORF">ILT43_05935</name>
</gene>
<evidence type="ECO:0000259" key="6">
    <source>
        <dbReference type="PROSITE" id="PS50109"/>
    </source>
</evidence>
<comment type="catalytic activity">
    <reaction evidence="1">
        <text>ATP + protein L-histidine = ADP + protein N-phospho-L-histidine.</text>
        <dbReference type="EC" id="2.7.13.3"/>
    </reaction>
</comment>
<dbReference type="PANTHER" id="PTHR45339">
    <property type="entry name" value="HYBRID SIGNAL TRANSDUCTION HISTIDINE KINASE J"/>
    <property type="match status" value="1"/>
</dbReference>
<dbReference type="PANTHER" id="PTHR45339:SF1">
    <property type="entry name" value="HYBRID SIGNAL TRANSDUCTION HISTIDINE KINASE J"/>
    <property type="match status" value="1"/>
</dbReference>
<dbReference type="Gene3D" id="1.25.40.10">
    <property type="entry name" value="Tetratricopeptide repeat domain"/>
    <property type="match status" value="1"/>
</dbReference>
<dbReference type="SMART" id="SM00387">
    <property type="entry name" value="HATPase_c"/>
    <property type="match status" value="1"/>
</dbReference>
<dbReference type="InterPro" id="IPR003594">
    <property type="entry name" value="HATPase_dom"/>
</dbReference>
<dbReference type="SMART" id="SM00028">
    <property type="entry name" value="TPR"/>
    <property type="match status" value="4"/>
</dbReference>
<dbReference type="Gene3D" id="1.10.287.130">
    <property type="match status" value="1"/>
</dbReference>
<reference evidence="7 8" key="1">
    <citation type="submission" date="2020-12" db="EMBL/GenBank/DDBJ databases">
        <title>Sphingomonas sp.</title>
        <authorList>
            <person name="Kim M.K."/>
        </authorList>
    </citation>
    <scope>NUCLEOTIDE SEQUENCE [LARGE SCALE GENOMIC DNA]</scope>
    <source>
        <strain evidence="7 8">BT552</strain>
    </source>
</reference>
<dbReference type="InterPro" id="IPR004358">
    <property type="entry name" value="Sig_transdc_His_kin-like_C"/>
</dbReference>
<dbReference type="EC" id="2.7.13.3" evidence="2"/>
<dbReference type="SUPFAM" id="SSF47384">
    <property type="entry name" value="Homodimeric domain of signal transducing histidine kinase"/>
    <property type="match status" value="1"/>
</dbReference>
<dbReference type="CDD" id="cd16922">
    <property type="entry name" value="HATPase_EvgS-ArcB-TorS-like"/>
    <property type="match status" value="1"/>
</dbReference>
<keyword evidence="5" id="KW-1133">Transmembrane helix</keyword>
<evidence type="ECO:0000256" key="4">
    <source>
        <dbReference type="ARBA" id="ARBA00023012"/>
    </source>
</evidence>
<accession>A0ABS2D4R0</accession>
<dbReference type="Proteomes" id="UP000763641">
    <property type="component" value="Unassembled WGS sequence"/>
</dbReference>